<feature type="non-terminal residue" evidence="2">
    <location>
        <position position="103"/>
    </location>
</feature>
<accession>M2N970</accession>
<dbReference type="PANTHER" id="PTHR42076">
    <property type="entry name" value="CYANOVIRIN-N HOMOLOG"/>
    <property type="match status" value="1"/>
</dbReference>
<dbReference type="OMA" id="NEDGWFM"/>
<dbReference type="KEGG" id="bcom:BAUCODRAFT_46320"/>
<keyword evidence="3" id="KW-1185">Reference proteome</keyword>
<protein>
    <recommendedName>
        <fullName evidence="1">Cyanovirin-N domain-containing protein</fullName>
    </recommendedName>
</protein>
<proteinExistence type="predicted"/>
<dbReference type="PANTHER" id="PTHR42076:SF1">
    <property type="entry name" value="CYANOVIRIN-N DOMAIN-CONTAINING PROTEIN"/>
    <property type="match status" value="1"/>
</dbReference>
<dbReference type="OrthoDB" id="2107166at2759"/>
<evidence type="ECO:0000313" key="3">
    <source>
        <dbReference type="Proteomes" id="UP000011761"/>
    </source>
</evidence>
<dbReference type="Gene3D" id="2.30.60.10">
    <property type="entry name" value="Cyanovirin-N"/>
    <property type="match status" value="1"/>
</dbReference>
<dbReference type="eggNOG" id="ENOG502S756">
    <property type="taxonomic scope" value="Eukaryota"/>
</dbReference>
<dbReference type="Proteomes" id="UP000011761">
    <property type="component" value="Unassembled WGS sequence"/>
</dbReference>
<dbReference type="Pfam" id="PF08881">
    <property type="entry name" value="CVNH"/>
    <property type="match status" value="1"/>
</dbReference>
<dbReference type="InterPro" id="IPR036673">
    <property type="entry name" value="Cyanovirin-N_sf"/>
</dbReference>
<dbReference type="GeneID" id="19114574"/>
<feature type="domain" description="Cyanovirin-N" evidence="1">
    <location>
        <begin position="2"/>
        <end position="102"/>
    </location>
</feature>
<dbReference type="SUPFAM" id="SSF51322">
    <property type="entry name" value="Cyanovirin-N"/>
    <property type="match status" value="1"/>
</dbReference>
<sequence length="103" mass="11482">GNFSRNSRDIYMEDRCTLAAECLTGHGQHQRSYLDLNDCFTNTDGRLLWSKGGDFAASARHIHLTEGGRALEAELGDGRGGWIHNKVYLDERISNDGGRLVML</sequence>
<dbReference type="HOGENOM" id="CLU_144945_0_1_1"/>
<organism evidence="2 3">
    <name type="scientific">Baudoinia panamericana (strain UAMH 10762)</name>
    <name type="common">Angels' share fungus</name>
    <name type="synonym">Baudoinia compniacensis (strain UAMH 10762)</name>
    <dbReference type="NCBI Taxonomy" id="717646"/>
    <lineage>
        <taxon>Eukaryota</taxon>
        <taxon>Fungi</taxon>
        <taxon>Dikarya</taxon>
        <taxon>Ascomycota</taxon>
        <taxon>Pezizomycotina</taxon>
        <taxon>Dothideomycetes</taxon>
        <taxon>Dothideomycetidae</taxon>
        <taxon>Mycosphaerellales</taxon>
        <taxon>Teratosphaeriaceae</taxon>
        <taxon>Baudoinia</taxon>
    </lineage>
</organism>
<dbReference type="EMBL" id="KB445556">
    <property type="protein sequence ID" value="EMC95639.1"/>
    <property type="molecule type" value="Genomic_DNA"/>
</dbReference>
<feature type="non-terminal residue" evidence="2">
    <location>
        <position position="1"/>
    </location>
</feature>
<gene>
    <name evidence="2" type="ORF">BAUCODRAFT_46320</name>
</gene>
<name>M2N970_BAUPA</name>
<evidence type="ECO:0000259" key="1">
    <source>
        <dbReference type="SMART" id="SM01111"/>
    </source>
</evidence>
<dbReference type="AlphaFoldDB" id="M2N970"/>
<reference evidence="2 3" key="1">
    <citation type="journal article" date="2012" name="PLoS Pathog.">
        <title>Diverse lifestyles and strategies of plant pathogenesis encoded in the genomes of eighteen Dothideomycetes fungi.</title>
        <authorList>
            <person name="Ohm R.A."/>
            <person name="Feau N."/>
            <person name="Henrissat B."/>
            <person name="Schoch C.L."/>
            <person name="Horwitz B.A."/>
            <person name="Barry K.W."/>
            <person name="Condon B.J."/>
            <person name="Copeland A.C."/>
            <person name="Dhillon B."/>
            <person name="Glaser F."/>
            <person name="Hesse C.N."/>
            <person name="Kosti I."/>
            <person name="LaButti K."/>
            <person name="Lindquist E.A."/>
            <person name="Lucas S."/>
            <person name="Salamov A.A."/>
            <person name="Bradshaw R.E."/>
            <person name="Ciuffetti L."/>
            <person name="Hamelin R.C."/>
            <person name="Kema G.H.J."/>
            <person name="Lawrence C."/>
            <person name="Scott J.A."/>
            <person name="Spatafora J.W."/>
            <person name="Turgeon B.G."/>
            <person name="de Wit P.J.G.M."/>
            <person name="Zhong S."/>
            <person name="Goodwin S.B."/>
            <person name="Grigoriev I.V."/>
        </authorList>
    </citation>
    <scope>NUCLEOTIDE SEQUENCE [LARGE SCALE GENOMIC DNA]</scope>
    <source>
        <strain evidence="2 3">UAMH 10762</strain>
    </source>
</reference>
<dbReference type="RefSeq" id="XP_007676898.1">
    <property type="nucleotide sequence ID" value="XM_007678708.2"/>
</dbReference>
<dbReference type="SMART" id="SM01111">
    <property type="entry name" value="CVNH"/>
    <property type="match status" value="1"/>
</dbReference>
<dbReference type="InterPro" id="IPR011058">
    <property type="entry name" value="Cyanovirin-N"/>
</dbReference>
<evidence type="ECO:0000313" key="2">
    <source>
        <dbReference type="EMBL" id="EMC95639.1"/>
    </source>
</evidence>